<keyword evidence="2" id="KW-1133">Transmembrane helix</keyword>
<dbReference type="EMBL" id="BONC01000012">
    <property type="protein sequence ID" value="GIF56083.1"/>
    <property type="molecule type" value="Genomic_DNA"/>
</dbReference>
<dbReference type="Proteomes" id="UP000624325">
    <property type="component" value="Unassembled WGS sequence"/>
</dbReference>
<feature type="transmembrane region" description="Helical" evidence="2">
    <location>
        <begin position="68"/>
        <end position="85"/>
    </location>
</feature>
<dbReference type="Pfam" id="PF08666">
    <property type="entry name" value="SAF"/>
    <property type="match status" value="1"/>
</dbReference>
<feature type="domain" description="SAF" evidence="3">
    <location>
        <begin position="91"/>
        <end position="150"/>
    </location>
</feature>
<dbReference type="SMART" id="SM00858">
    <property type="entry name" value="SAF"/>
    <property type="match status" value="1"/>
</dbReference>
<evidence type="ECO:0000256" key="1">
    <source>
        <dbReference type="SAM" id="MobiDB-lite"/>
    </source>
</evidence>
<protein>
    <recommendedName>
        <fullName evidence="3">SAF domain-containing protein</fullName>
    </recommendedName>
</protein>
<sequence length="248" mass="25467">MSTNADQSAQPGEPVGAATVPRPRGAGIPVEEFLRQAPTAAQPDNVSTPVSGLLPGPRPMRAGPLSRYLLVVVVVGLAAAVVWAVRGKDEVAVLVPAADLPAYHLIQESDVALDTVDAKEADGFAVLPLAGRFTTKPLKRGAPIRGEEVTTDVVARLGADVAVVGLRADQGDVLGGALAADTFIHVVLVERGTKTGEFDAVTLAVTPANADRTSWSLVVAMKAADASRLEAPLATSELSVIHSVTPGP</sequence>
<feature type="region of interest" description="Disordered" evidence="1">
    <location>
        <begin position="1"/>
        <end position="25"/>
    </location>
</feature>
<evidence type="ECO:0000256" key="2">
    <source>
        <dbReference type="SAM" id="Phobius"/>
    </source>
</evidence>
<name>A0ABQ4BZX2_9ACTN</name>
<keyword evidence="2" id="KW-0472">Membrane</keyword>
<accession>A0ABQ4BZX2</accession>
<feature type="compositionally biased region" description="Polar residues" evidence="1">
    <location>
        <begin position="1"/>
        <end position="10"/>
    </location>
</feature>
<proteinExistence type="predicted"/>
<evidence type="ECO:0000313" key="4">
    <source>
        <dbReference type="EMBL" id="GIF56083.1"/>
    </source>
</evidence>
<keyword evidence="5" id="KW-1185">Reference proteome</keyword>
<keyword evidence="2" id="KW-0812">Transmembrane</keyword>
<gene>
    <name evidence="4" type="ORF">Air01nite_21780</name>
</gene>
<evidence type="ECO:0000259" key="3">
    <source>
        <dbReference type="SMART" id="SM00858"/>
    </source>
</evidence>
<evidence type="ECO:0000313" key="5">
    <source>
        <dbReference type="Proteomes" id="UP000624325"/>
    </source>
</evidence>
<dbReference type="RefSeq" id="WP_203701887.1">
    <property type="nucleotide sequence ID" value="NZ_BAAALU010000012.1"/>
</dbReference>
<comment type="caution">
    <text evidence="4">The sequence shown here is derived from an EMBL/GenBank/DDBJ whole genome shotgun (WGS) entry which is preliminary data.</text>
</comment>
<dbReference type="InterPro" id="IPR013974">
    <property type="entry name" value="SAF"/>
</dbReference>
<reference evidence="4 5" key="1">
    <citation type="submission" date="2021-01" db="EMBL/GenBank/DDBJ databases">
        <title>Whole genome shotgun sequence of Asanoa iriomotensis NBRC 100142.</title>
        <authorList>
            <person name="Komaki H."/>
            <person name="Tamura T."/>
        </authorList>
    </citation>
    <scope>NUCLEOTIDE SEQUENCE [LARGE SCALE GENOMIC DNA]</scope>
    <source>
        <strain evidence="4 5">NBRC 100142</strain>
    </source>
</reference>
<dbReference type="CDD" id="cd11614">
    <property type="entry name" value="SAF_CpaB_FlgA_like"/>
    <property type="match status" value="1"/>
</dbReference>
<organism evidence="4 5">
    <name type="scientific">Asanoa iriomotensis</name>
    <dbReference type="NCBI Taxonomy" id="234613"/>
    <lineage>
        <taxon>Bacteria</taxon>
        <taxon>Bacillati</taxon>
        <taxon>Actinomycetota</taxon>
        <taxon>Actinomycetes</taxon>
        <taxon>Micromonosporales</taxon>
        <taxon>Micromonosporaceae</taxon>
        <taxon>Asanoa</taxon>
    </lineage>
</organism>